<dbReference type="InterPro" id="IPR047225">
    <property type="entry name" value="PH_GRAF"/>
</dbReference>
<feature type="domain" description="Rho-GAP" evidence="14">
    <location>
        <begin position="376"/>
        <end position="572"/>
    </location>
</feature>
<dbReference type="HOGENOM" id="CLU_011532_1_0_1"/>
<keyword evidence="3" id="KW-0597">Phosphoprotein</keyword>
<dbReference type="KEGG" id="mdo:100011452"/>
<keyword evidence="1 9" id="KW-0728">SH3 domain</keyword>
<dbReference type="FunFam" id="2.30.29.30:FF:000161">
    <property type="entry name" value="Rho GTPase activating protein 42"/>
    <property type="match status" value="1"/>
</dbReference>
<dbReference type="GO" id="GO:0007165">
    <property type="term" value="P:signal transduction"/>
    <property type="evidence" value="ECO:0007669"/>
    <property type="project" value="InterPro"/>
</dbReference>
<evidence type="ECO:0000256" key="7">
    <source>
        <dbReference type="ARBA" id="ARBA00081471"/>
    </source>
</evidence>
<dbReference type="PROSITE" id="PS50002">
    <property type="entry name" value="SH3"/>
    <property type="match status" value="1"/>
</dbReference>
<dbReference type="SUPFAM" id="SSF50044">
    <property type="entry name" value="SH3-domain"/>
    <property type="match status" value="1"/>
</dbReference>
<evidence type="ECO:0000259" key="14">
    <source>
        <dbReference type="PROSITE" id="PS50238"/>
    </source>
</evidence>
<feature type="compositionally biased region" description="Polar residues" evidence="11">
    <location>
        <begin position="700"/>
        <end position="715"/>
    </location>
</feature>
<dbReference type="InterPro" id="IPR011993">
    <property type="entry name" value="PH-like_dom_sf"/>
</dbReference>
<keyword evidence="4 10" id="KW-0175">Coiled coil</keyword>
<evidence type="ECO:0000259" key="13">
    <source>
        <dbReference type="PROSITE" id="PS50003"/>
    </source>
</evidence>
<feature type="region of interest" description="Disordered" evidence="11">
    <location>
        <begin position="575"/>
        <end position="717"/>
    </location>
</feature>
<evidence type="ECO:0000256" key="8">
    <source>
        <dbReference type="ARBA" id="ARBA00083396"/>
    </source>
</evidence>
<dbReference type="AlphaFoldDB" id="F6UA43"/>
<dbReference type="PROSITE" id="PS50238">
    <property type="entry name" value="RHOGAP"/>
    <property type="match status" value="1"/>
</dbReference>
<dbReference type="CDD" id="cd01249">
    <property type="entry name" value="BAR-PH_GRAF_family"/>
    <property type="match status" value="1"/>
</dbReference>
<reference evidence="15" key="3">
    <citation type="submission" date="2025-09" db="UniProtKB">
        <authorList>
            <consortium name="Ensembl"/>
        </authorList>
    </citation>
    <scope>IDENTIFICATION</scope>
</reference>
<evidence type="ECO:0000256" key="2">
    <source>
        <dbReference type="ARBA" id="ARBA00022468"/>
    </source>
</evidence>
<evidence type="ECO:0000256" key="1">
    <source>
        <dbReference type="ARBA" id="ARBA00022443"/>
    </source>
</evidence>
<dbReference type="FunFam" id="1.10.555.10:FF:000008">
    <property type="entry name" value="Rho GTPase-activating protein 42"/>
    <property type="match status" value="1"/>
</dbReference>
<comment type="function">
    <text evidence="5">May influence blood pressure by functioning as a GTPase-activating protein for RHOA in vascular smooth muscle.</text>
</comment>
<dbReference type="GeneID" id="100011452"/>
<dbReference type="Proteomes" id="UP000002280">
    <property type="component" value="Chromosome 4"/>
</dbReference>
<dbReference type="Ensembl" id="ENSMODT00000000591.3">
    <property type="protein sequence ID" value="ENSMODP00000000576.2"/>
    <property type="gene ID" value="ENSMODG00000000486.3"/>
</dbReference>
<dbReference type="InterPro" id="IPR036028">
    <property type="entry name" value="SH3-like_dom_sf"/>
</dbReference>
<feature type="compositionally biased region" description="Polar residues" evidence="11">
    <location>
        <begin position="669"/>
        <end position="686"/>
    </location>
</feature>
<dbReference type="Pfam" id="PF16746">
    <property type="entry name" value="BAR_3"/>
    <property type="match status" value="1"/>
</dbReference>
<feature type="coiled-coil region" evidence="10">
    <location>
        <begin position="225"/>
        <end position="259"/>
    </location>
</feature>
<keyword evidence="2" id="KW-0343">GTPase activation</keyword>
<dbReference type="CDD" id="cd12066">
    <property type="entry name" value="SH3_GRAF3"/>
    <property type="match status" value="1"/>
</dbReference>
<feature type="compositionally biased region" description="Basic and acidic residues" evidence="11">
    <location>
        <begin position="687"/>
        <end position="697"/>
    </location>
</feature>
<gene>
    <name evidence="15" type="primary">ARHGAP42</name>
</gene>
<feature type="domain" description="SH3" evidence="12">
    <location>
        <begin position="816"/>
        <end position="874"/>
    </location>
</feature>
<keyword evidence="16" id="KW-1185">Reference proteome</keyword>
<dbReference type="Pfam" id="PF00169">
    <property type="entry name" value="PH"/>
    <property type="match status" value="1"/>
</dbReference>
<evidence type="ECO:0000256" key="4">
    <source>
        <dbReference type="ARBA" id="ARBA00023054"/>
    </source>
</evidence>
<dbReference type="InterPro" id="IPR027267">
    <property type="entry name" value="AH/BAR_dom_sf"/>
</dbReference>
<dbReference type="InterPro" id="IPR008936">
    <property type="entry name" value="Rho_GTPase_activation_prot"/>
</dbReference>
<dbReference type="PANTHER" id="PTHR12552:SF3">
    <property type="entry name" value="RHO GTPASE-ACTIVATING PROTEIN 42"/>
    <property type="match status" value="1"/>
</dbReference>
<dbReference type="PROSITE" id="PS50003">
    <property type="entry name" value="PH_DOMAIN"/>
    <property type="match status" value="1"/>
</dbReference>
<dbReference type="Pfam" id="PF00620">
    <property type="entry name" value="RhoGAP"/>
    <property type="match status" value="1"/>
</dbReference>
<dbReference type="Gene3D" id="2.30.30.40">
    <property type="entry name" value="SH3 Domains"/>
    <property type="match status" value="1"/>
</dbReference>
<organism evidence="15 16">
    <name type="scientific">Monodelphis domestica</name>
    <name type="common">Gray short-tailed opossum</name>
    <dbReference type="NCBI Taxonomy" id="13616"/>
    <lineage>
        <taxon>Eukaryota</taxon>
        <taxon>Metazoa</taxon>
        <taxon>Chordata</taxon>
        <taxon>Craniata</taxon>
        <taxon>Vertebrata</taxon>
        <taxon>Euteleostomi</taxon>
        <taxon>Mammalia</taxon>
        <taxon>Metatheria</taxon>
        <taxon>Didelphimorphia</taxon>
        <taxon>Didelphidae</taxon>
        <taxon>Monodelphis</taxon>
    </lineage>
</organism>
<feature type="domain" description="PH" evidence="13">
    <location>
        <begin position="265"/>
        <end position="374"/>
    </location>
</feature>
<dbReference type="SUPFAM" id="SSF48350">
    <property type="entry name" value="GTPase activation domain, GAP"/>
    <property type="match status" value="1"/>
</dbReference>
<dbReference type="FunFam" id="1.20.1270.60:FF:000001">
    <property type="entry name" value="Rho GTPase-activating protein 26"/>
    <property type="match status" value="1"/>
</dbReference>
<dbReference type="GeneTree" id="ENSGT00940000155492"/>
<dbReference type="GO" id="GO:0005096">
    <property type="term" value="F:GTPase activator activity"/>
    <property type="evidence" value="ECO:0000318"/>
    <property type="project" value="GO_Central"/>
</dbReference>
<evidence type="ECO:0000313" key="16">
    <source>
        <dbReference type="Proteomes" id="UP000002280"/>
    </source>
</evidence>
<dbReference type="SMART" id="SM00326">
    <property type="entry name" value="SH3"/>
    <property type="match status" value="1"/>
</dbReference>
<dbReference type="SUPFAM" id="SSF103657">
    <property type="entry name" value="BAR/IMD domain-like"/>
    <property type="match status" value="1"/>
</dbReference>
<dbReference type="Gene3D" id="1.10.555.10">
    <property type="entry name" value="Rho GTPase activation protein"/>
    <property type="match status" value="1"/>
</dbReference>
<dbReference type="Gene3D" id="1.20.1270.60">
    <property type="entry name" value="Arfaptin homology (AH) domain/BAR domain"/>
    <property type="match status" value="1"/>
</dbReference>
<dbReference type="GO" id="GO:0005737">
    <property type="term" value="C:cytoplasm"/>
    <property type="evidence" value="ECO:0007669"/>
    <property type="project" value="InterPro"/>
</dbReference>
<evidence type="ECO:0000256" key="3">
    <source>
        <dbReference type="ARBA" id="ARBA00022553"/>
    </source>
</evidence>
<evidence type="ECO:0000313" key="15">
    <source>
        <dbReference type="Ensembl" id="ENSMODP00000000576.2"/>
    </source>
</evidence>
<accession>F6UA43</accession>
<evidence type="ECO:0000256" key="11">
    <source>
        <dbReference type="SAM" id="MobiDB-lite"/>
    </source>
</evidence>
<sequence>MGLPTLEFSDSYLDSPDFRERLQCHEIELERTNKFIKELIKDGSLLIGALRNLSMAVQKFSQSLQDFQFECIGDAETDDEISIAQSLKEFARLLITVEEERRRLIQNANDVLIAPLEKFRKEQIGAAKDGKKKFDKESEKYYSILDKHLNLSAKKKESHLQEADTQIDREHQNFYEASLEYVFKIQEVQEKKKFEFVEPLLSFLQGLFTFYHEGYELAQEFAPYKQQLQFNLQNTRNNFESTRQEVERLMQRMKSANQDYRPPSQWTMEGYLYVQEKRPLGFTWIKHYCTYDKGSKTFTMSISEMKSSGKVNGLVTSSPEMFKLKSCIRRKTDSIDKRFCFDIEVVERHGIITLQAFSEANRKLWLEAMDGKEPIYTLPAIISKKEEMYLNDAGFNFVRKCIQAVESRGITILGLYRIGGVNSKVQKLMNTTFSPKSPPDMDIDIELWDNKTITSGLKNYLRCLTEPLMTYKFHKDFILAVKSDDQNYRVEAVHALVHKLPEKNREMLDILIKHLVKVSLHSQQNLMTISNLGVIFGPTLMRAQEETVAAMMNIKFQNIVVEILIEHYEKIFHTAPDPNIPLPQPQSRSGSRRTRAICLSTGSRKPKGRYTPCLAEPDSDSYSSSPDSTPMGSIESLSSHSSEQNSTTKSASSQPREKSGGIPWIASPAPSNGQKSSGLWTTSPESSSKEDASKTDVESDCQSIASVTSPGNISPSIDFVQKGPYGLSGLKRSAASSLRSISAAEGNKSYSGSIQSLTSIDSKETPRAPPNPDLPPKMCRRLRLDTSSSNGYQRPGSVVAAKAQLFESAGSLKQISGGRQAKAMYSCKAEHSHELSFPQGAIFSNVYPSVEPGWLKATYEGKTGLVPENYVVFL</sequence>
<proteinExistence type="predicted"/>
<dbReference type="SUPFAM" id="SSF50729">
    <property type="entry name" value="PH domain-like"/>
    <property type="match status" value="1"/>
</dbReference>
<dbReference type="Bgee" id="ENSMODG00000000486">
    <property type="expression patterns" value="Expressed in forelimb bud and 21 other cell types or tissues"/>
</dbReference>
<dbReference type="InterPro" id="IPR004148">
    <property type="entry name" value="BAR_dom"/>
</dbReference>
<dbReference type="Gene3D" id="2.30.29.30">
    <property type="entry name" value="Pleckstrin-homology domain (PH domain)/Phosphotyrosine-binding domain (PTB)"/>
    <property type="match status" value="1"/>
</dbReference>
<dbReference type="RefSeq" id="XP_001365377.2">
    <property type="nucleotide sequence ID" value="XM_001365340.5"/>
</dbReference>
<dbReference type="InterPro" id="IPR000198">
    <property type="entry name" value="RhoGAP_dom"/>
</dbReference>
<dbReference type="CTD" id="143872"/>
<evidence type="ECO:0000259" key="12">
    <source>
        <dbReference type="PROSITE" id="PS50002"/>
    </source>
</evidence>
<dbReference type="InterPro" id="IPR047234">
    <property type="entry name" value="GRAF_fam"/>
</dbReference>
<feature type="compositionally biased region" description="Low complexity" evidence="11">
    <location>
        <begin position="620"/>
        <end position="650"/>
    </location>
</feature>
<reference evidence="15" key="2">
    <citation type="submission" date="2025-08" db="UniProtKB">
        <authorList>
            <consortium name="Ensembl"/>
        </authorList>
    </citation>
    <scope>IDENTIFICATION</scope>
</reference>
<dbReference type="InterPro" id="IPR001452">
    <property type="entry name" value="SH3_domain"/>
</dbReference>
<evidence type="ECO:0000256" key="5">
    <source>
        <dbReference type="ARBA" id="ARBA00056973"/>
    </source>
</evidence>
<name>F6UA43_MONDO</name>
<dbReference type="CDD" id="cd07634">
    <property type="entry name" value="BAR_GAP10-like"/>
    <property type="match status" value="1"/>
</dbReference>
<dbReference type="OrthoDB" id="3183924at2759"/>
<dbReference type="InterPro" id="IPR001849">
    <property type="entry name" value="PH_domain"/>
</dbReference>
<dbReference type="SMART" id="SM00324">
    <property type="entry name" value="RhoGAP"/>
    <property type="match status" value="1"/>
</dbReference>
<dbReference type="eggNOG" id="KOG1451">
    <property type="taxonomic scope" value="Eukaryota"/>
</dbReference>
<dbReference type="Pfam" id="PF14604">
    <property type="entry name" value="SH3_9"/>
    <property type="match status" value="1"/>
</dbReference>
<evidence type="ECO:0000256" key="9">
    <source>
        <dbReference type="PROSITE-ProRule" id="PRU00192"/>
    </source>
</evidence>
<evidence type="ECO:0000256" key="10">
    <source>
        <dbReference type="SAM" id="Coils"/>
    </source>
</evidence>
<dbReference type="PANTHER" id="PTHR12552">
    <property type="entry name" value="OLIGOPHRENIN 1"/>
    <property type="match status" value="1"/>
</dbReference>
<reference evidence="15 16" key="1">
    <citation type="journal article" date="2007" name="Nature">
        <title>Genome of the marsupial Monodelphis domestica reveals innovation in non-coding sequences.</title>
        <authorList>
            <person name="Mikkelsen T.S."/>
            <person name="Wakefield M.J."/>
            <person name="Aken B."/>
            <person name="Amemiya C.T."/>
            <person name="Chang J.L."/>
            <person name="Duke S."/>
            <person name="Garber M."/>
            <person name="Gentles A.J."/>
            <person name="Goodstadt L."/>
            <person name="Heger A."/>
            <person name="Jurka J."/>
            <person name="Kamal M."/>
            <person name="Mauceli E."/>
            <person name="Searle S.M."/>
            <person name="Sharpe T."/>
            <person name="Baker M.L."/>
            <person name="Batzer M.A."/>
            <person name="Benos P.V."/>
            <person name="Belov K."/>
            <person name="Clamp M."/>
            <person name="Cook A."/>
            <person name="Cuff J."/>
            <person name="Das R."/>
            <person name="Davidow L."/>
            <person name="Deakin J.E."/>
            <person name="Fazzari M.J."/>
            <person name="Glass J.L."/>
            <person name="Grabherr M."/>
            <person name="Greally J.M."/>
            <person name="Gu W."/>
            <person name="Hore T.A."/>
            <person name="Huttley G.A."/>
            <person name="Kleber M."/>
            <person name="Jirtle R.L."/>
            <person name="Koina E."/>
            <person name="Lee J.T."/>
            <person name="Mahony S."/>
            <person name="Marra M.A."/>
            <person name="Miller R.D."/>
            <person name="Nicholls R.D."/>
            <person name="Oda M."/>
            <person name="Papenfuss A.T."/>
            <person name="Parra Z.E."/>
            <person name="Pollock D.D."/>
            <person name="Ray D.A."/>
            <person name="Schein J.E."/>
            <person name="Speed T.P."/>
            <person name="Thompson K."/>
            <person name="VandeBerg J.L."/>
            <person name="Wade C.M."/>
            <person name="Walker J.A."/>
            <person name="Waters P.D."/>
            <person name="Webber C."/>
            <person name="Weidman J.R."/>
            <person name="Xie X."/>
            <person name="Zody M.C."/>
            <person name="Baldwin J."/>
            <person name="Abdouelleil A."/>
            <person name="Abdulkadir J."/>
            <person name="Abebe A."/>
            <person name="Abera B."/>
            <person name="Abreu J."/>
            <person name="Acer S.C."/>
            <person name="Aftuck L."/>
            <person name="Alexander A."/>
            <person name="An P."/>
            <person name="Anderson E."/>
            <person name="Anderson S."/>
            <person name="Arachi H."/>
            <person name="Azer M."/>
            <person name="Bachantsang P."/>
            <person name="Barry A."/>
            <person name="Bayul T."/>
            <person name="Berlin A."/>
            <person name="Bessette D."/>
            <person name="Bloom T."/>
            <person name="Bloom T."/>
            <person name="Boguslavskiy L."/>
            <person name="Bonnet C."/>
            <person name="Boukhgalter B."/>
            <person name="Bourzgui I."/>
            <person name="Brown A."/>
            <person name="Cahill P."/>
            <person name="Channer S."/>
            <person name="Cheshatsang Y."/>
            <person name="Chuda L."/>
            <person name="Citroen M."/>
            <person name="Collymore A."/>
            <person name="Cooke P."/>
            <person name="Costello M."/>
            <person name="D'Aco K."/>
            <person name="Daza R."/>
            <person name="De Haan G."/>
            <person name="DeGray S."/>
            <person name="DeMaso C."/>
            <person name="Dhargay N."/>
            <person name="Dooley K."/>
            <person name="Dooley E."/>
            <person name="Doricent M."/>
            <person name="Dorje P."/>
            <person name="Dorjee K."/>
            <person name="Dupes A."/>
            <person name="Elong R."/>
            <person name="Falk J."/>
            <person name="Farina A."/>
            <person name="Faro S."/>
            <person name="Ferguson D."/>
            <person name="Fisher S."/>
            <person name="Foley C.D."/>
            <person name="Franke A."/>
            <person name="Friedrich D."/>
            <person name="Gadbois L."/>
            <person name="Gearin G."/>
            <person name="Gearin C.R."/>
            <person name="Giannoukos G."/>
            <person name="Goode T."/>
            <person name="Graham J."/>
            <person name="Grandbois E."/>
            <person name="Grewal S."/>
            <person name="Gyaltsen K."/>
            <person name="Hafez N."/>
            <person name="Hagos B."/>
            <person name="Hall J."/>
            <person name="Henson C."/>
            <person name="Hollinger A."/>
            <person name="Honan T."/>
            <person name="Huard M.D."/>
            <person name="Hughes L."/>
            <person name="Hurhula B."/>
            <person name="Husby M.E."/>
            <person name="Kamat A."/>
            <person name="Kanga B."/>
            <person name="Kashin S."/>
            <person name="Khazanovich D."/>
            <person name="Kisner P."/>
            <person name="Lance K."/>
            <person name="Lara M."/>
            <person name="Lee W."/>
            <person name="Lennon N."/>
            <person name="Letendre F."/>
            <person name="LeVine R."/>
            <person name="Lipovsky A."/>
            <person name="Liu X."/>
            <person name="Liu J."/>
            <person name="Liu S."/>
            <person name="Lokyitsang T."/>
            <person name="Lokyitsang Y."/>
            <person name="Lubonja R."/>
            <person name="Lui A."/>
            <person name="MacDonald P."/>
            <person name="Magnisalis V."/>
            <person name="Maru K."/>
            <person name="Matthews C."/>
            <person name="McCusker W."/>
            <person name="McDonough S."/>
            <person name="Mehta T."/>
            <person name="Meldrim J."/>
            <person name="Meneus L."/>
            <person name="Mihai O."/>
            <person name="Mihalev A."/>
            <person name="Mihova T."/>
            <person name="Mittelman R."/>
            <person name="Mlenga V."/>
            <person name="Montmayeur A."/>
            <person name="Mulrain L."/>
            <person name="Navidi A."/>
            <person name="Naylor J."/>
            <person name="Negash T."/>
            <person name="Nguyen T."/>
            <person name="Nguyen N."/>
            <person name="Nicol R."/>
            <person name="Norbu C."/>
            <person name="Norbu N."/>
            <person name="Novod N."/>
            <person name="O'Neill B."/>
            <person name="Osman S."/>
            <person name="Markiewicz E."/>
            <person name="Oyono O.L."/>
            <person name="Patti C."/>
            <person name="Phunkhang P."/>
            <person name="Pierre F."/>
            <person name="Priest M."/>
            <person name="Raghuraman S."/>
            <person name="Rege F."/>
            <person name="Reyes R."/>
            <person name="Rise C."/>
            <person name="Rogov P."/>
            <person name="Ross K."/>
            <person name="Ryan E."/>
            <person name="Settipalli S."/>
            <person name="Shea T."/>
            <person name="Sherpa N."/>
            <person name="Shi L."/>
            <person name="Shih D."/>
            <person name="Sparrow T."/>
            <person name="Spaulding J."/>
            <person name="Stalker J."/>
            <person name="Stange-Thomann N."/>
            <person name="Stavropoulos S."/>
            <person name="Stone C."/>
            <person name="Strader C."/>
            <person name="Tesfaye S."/>
            <person name="Thomson T."/>
            <person name="Thoulutsang Y."/>
            <person name="Thoulutsang D."/>
            <person name="Topham K."/>
            <person name="Topping I."/>
            <person name="Tsamla T."/>
            <person name="Vassiliev H."/>
            <person name="Vo A."/>
            <person name="Wangchuk T."/>
            <person name="Wangdi T."/>
            <person name="Weiand M."/>
            <person name="Wilkinson J."/>
            <person name="Wilson A."/>
            <person name="Yadav S."/>
            <person name="Young G."/>
            <person name="Yu Q."/>
            <person name="Zembek L."/>
            <person name="Zhong D."/>
            <person name="Zimmer A."/>
            <person name="Zwirko Z."/>
            <person name="Jaffe D.B."/>
            <person name="Alvarez P."/>
            <person name="Brockman W."/>
            <person name="Butler J."/>
            <person name="Chin C."/>
            <person name="Gnerre S."/>
            <person name="MacCallum I."/>
            <person name="Graves J.A."/>
            <person name="Ponting C.P."/>
            <person name="Breen M."/>
            <person name="Samollow P.B."/>
            <person name="Lander E.S."/>
            <person name="Lindblad-Toh K."/>
        </authorList>
    </citation>
    <scope>NUCLEOTIDE SEQUENCE [LARGE SCALE GENOMIC DNA]</scope>
</reference>
<dbReference type="SMART" id="SM00233">
    <property type="entry name" value="PH"/>
    <property type="match status" value="1"/>
</dbReference>
<evidence type="ECO:0000256" key="6">
    <source>
        <dbReference type="ARBA" id="ARBA00070281"/>
    </source>
</evidence>
<protein>
    <recommendedName>
        <fullName evidence="6">Rho GTPase-activating protein 42</fullName>
    </recommendedName>
    <alternativeName>
        <fullName evidence="7">Rho GTPase-activating protein 10-like</fullName>
    </alternativeName>
    <alternativeName>
        <fullName evidence="8">Rho-type GTPase-activating protein 42</fullName>
    </alternativeName>
</protein>
<dbReference type="FunFam" id="2.30.30.40:FF:000114">
    <property type="entry name" value="Rho GTPase activating protein 42"/>
    <property type="match status" value="1"/>
</dbReference>